<comment type="subcellular location">
    <subcellularLocation>
        <location evidence="1">Secreted</location>
    </subcellularLocation>
</comment>
<dbReference type="InterPro" id="IPR051998">
    <property type="entry name" value="Meteorin-like"/>
</dbReference>
<dbReference type="GO" id="GO:0010001">
    <property type="term" value="P:glial cell differentiation"/>
    <property type="evidence" value="ECO:0007669"/>
    <property type="project" value="TreeGrafter"/>
</dbReference>
<protein>
    <submittedName>
        <fullName evidence="6">Meteorin</fullName>
    </submittedName>
</protein>
<gene>
    <name evidence="6" type="ORF">D623_10017205</name>
</gene>
<keyword evidence="7" id="KW-1185">Reference proteome</keyword>
<evidence type="ECO:0000256" key="2">
    <source>
        <dbReference type="ARBA" id="ARBA00005669"/>
    </source>
</evidence>
<keyword evidence="3" id="KW-0964">Secreted</keyword>
<evidence type="ECO:0000256" key="3">
    <source>
        <dbReference type="ARBA" id="ARBA00022525"/>
    </source>
</evidence>
<dbReference type="PANTHER" id="PTHR28593:SF2">
    <property type="entry name" value="METEORIN"/>
    <property type="match status" value="1"/>
</dbReference>
<evidence type="ECO:0000313" key="7">
    <source>
        <dbReference type="Proteomes" id="UP000052978"/>
    </source>
</evidence>
<keyword evidence="5" id="KW-1015">Disulfide bond</keyword>
<evidence type="ECO:0000256" key="1">
    <source>
        <dbReference type="ARBA" id="ARBA00004613"/>
    </source>
</evidence>
<evidence type="ECO:0000256" key="5">
    <source>
        <dbReference type="ARBA" id="ARBA00023157"/>
    </source>
</evidence>
<dbReference type="GO" id="GO:0050772">
    <property type="term" value="P:positive regulation of axonogenesis"/>
    <property type="evidence" value="ECO:0007669"/>
    <property type="project" value="TreeGrafter"/>
</dbReference>
<evidence type="ECO:0000313" key="6">
    <source>
        <dbReference type="EMBL" id="EPQ10286.1"/>
    </source>
</evidence>
<proteinExistence type="inferred from homology"/>
<sequence>MASFRFELREDWRPELPPQAHTLGADVIQGTLHRIAHDTELQSVVTVAAVRVCQTLPLFQAGGSGGPVQASICTPLRCGVRPGTLLFVGWSHFGEAWLGCAPHFQEFSRAYAAAHTNHLCPFEVVPD</sequence>
<dbReference type="GO" id="GO:0005615">
    <property type="term" value="C:extracellular space"/>
    <property type="evidence" value="ECO:0007669"/>
    <property type="project" value="TreeGrafter"/>
</dbReference>
<dbReference type="Proteomes" id="UP000052978">
    <property type="component" value="Unassembled WGS sequence"/>
</dbReference>
<reference evidence="6 7" key="1">
    <citation type="journal article" date="2013" name="Nat. Commun.">
        <title>Genome analysis reveals insights into physiology and longevity of the Brandt's bat Myotis brandtii.</title>
        <authorList>
            <person name="Seim I."/>
            <person name="Fang X."/>
            <person name="Xiong Z."/>
            <person name="Lobanov A.V."/>
            <person name="Huang Z."/>
            <person name="Ma S."/>
            <person name="Feng Y."/>
            <person name="Turanov A.A."/>
            <person name="Zhu Y."/>
            <person name="Lenz T.L."/>
            <person name="Gerashchenko M.V."/>
            <person name="Fan D."/>
            <person name="Hee Yim S."/>
            <person name="Yao X."/>
            <person name="Jordan D."/>
            <person name="Xiong Y."/>
            <person name="Ma Y."/>
            <person name="Lyapunov A.N."/>
            <person name="Chen G."/>
            <person name="Kulakova O.I."/>
            <person name="Sun Y."/>
            <person name="Lee S.G."/>
            <person name="Bronson R.T."/>
            <person name="Moskalev A.A."/>
            <person name="Sunyaev S.R."/>
            <person name="Zhang G."/>
            <person name="Krogh A."/>
            <person name="Wang J."/>
            <person name="Gladyshev V.N."/>
        </authorList>
    </citation>
    <scope>NUCLEOTIDE SEQUENCE [LARGE SCALE GENOMIC DNA]</scope>
</reference>
<dbReference type="EMBL" id="KE162966">
    <property type="protein sequence ID" value="EPQ10286.1"/>
    <property type="molecule type" value="Genomic_DNA"/>
</dbReference>
<name>S7N051_MYOBR</name>
<comment type="similarity">
    <text evidence="2">Belongs to the meteorin family.</text>
</comment>
<keyword evidence="4" id="KW-0732">Signal</keyword>
<dbReference type="PANTHER" id="PTHR28593">
    <property type="entry name" value="METEORIN-LIKE PROTEIN"/>
    <property type="match status" value="1"/>
</dbReference>
<evidence type="ECO:0000256" key="4">
    <source>
        <dbReference type="ARBA" id="ARBA00022729"/>
    </source>
</evidence>
<organism evidence="6 7">
    <name type="scientific">Myotis brandtii</name>
    <name type="common">Brandt's bat</name>
    <dbReference type="NCBI Taxonomy" id="109478"/>
    <lineage>
        <taxon>Eukaryota</taxon>
        <taxon>Metazoa</taxon>
        <taxon>Chordata</taxon>
        <taxon>Craniata</taxon>
        <taxon>Vertebrata</taxon>
        <taxon>Euteleostomi</taxon>
        <taxon>Mammalia</taxon>
        <taxon>Eutheria</taxon>
        <taxon>Laurasiatheria</taxon>
        <taxon>Chiroptera</taxon>
        <taxon>Yangochiroptera</taxon>
        <taxon>Vespertilionidae</taxon>
        <taxon>Myotis</taxon>
    </lineage>
</organism>
<dbReference type="AlphaFoldDB" id="S7N051"/>
<dbReference type="GO" id="GO:0005179">
    <property type="term" value="F:hormone activity"/>
    <property type="evidence" value="ECO:0007669"/>
    <property type="project" value="TreeGrafter"/>
</dbReference>
<accession>S7N051</accession>